<dbReference type="InterPro" id="IPR009057">
    <property type="entry name" value="Homeodomain-like_sf"/>
</dbReference>
<dbReference type="PANTHER" id="PTHR11019:SF199">
    <property type="entry name" value="HTH-TYPE TRANSCRIPTIONAL REGULATOR NIMR"/>
    <property type="match status" value="1"/>
</dbReference>
<dbReference type="EMBL" id="SMYL01000005">
    <property type="protein sequence ID" value="TDK65667.1"/>
    <property type="molecule type" value="Genomic_DNA"/>
</dbReference>
<dbReference type="GO" id="GO:0003700">
    <property type="term" value="F:DNA-binding transcription factor activity"/>
    <property type="evidence" value="ECO:0007669"/>
    <property type="project" value="InterPro"/>
</dbReference>
<dbReference type="RefSeq" id="WP_133328792.1">
    <property type="nucleotide sequence ID" value="NZ_SMYL01000005.1"/>
</dbReference>
<feature type="domain" description="HTH araC/xylS-type" evidence="3">
    <location>
        <begin position="175"/>
        <end position="272"/>
    </location>
</feature>
<evidence type="ECO:0000313" key="4">
    <source>
        <dbReference type="EMBL" id="TDK65667.1"/>
    </source>
</evidence>
<dbReference type="AlphaFoldDB" id="A0A4R5W1Z0"/>
<evidence type="ECO:0000259" key="3">
    <source>
        <dbReference type="PROSITE" id="PS01124"/>
    </source>
</evidence>
<dbReference type="PANTHER" id="PTHR11019">
    <property type="entry name" value="HTH-TYPE TRANSCRIPTIONAL REGULATOR NIMR"/>
    <property type="match status" value="1"/>
</dbReference>
<name>A0A4R5W1Z0_9BURK</name>
<dbReference type="PROSITE" id="PS01124">
    <property type="entry name" value="HTH_ARAC_FAMILY_2"/>
    <property type="match status" value="1"/>
</dbReference>
<keyword evidence="1" id="KW-0805">Transcription regulation</keyword>
<keyword evidence="5" id="KW-1185">Reference proteome</keyword>
<dbReference type="SUPFAM" id="SSF51182">
    <property type="entry name" value="RmlC-like cupins"/>
    <property type="match status" value="1"/>
</dbReference>
<dbReference type="Gene3D" id="1.10.10.60">
    <property type="entry name" value="Homeodomain-like"/>
    <property type="match status" value="1"/>
</dbReference>
<dbReference type="Proteomes" id="UP000294829">
    <property type="component" value="Unassembled WGS sequence"/>
</dbReference>
<dbReference type="SUPFAM" id="SSF46689">
    <property type="entry name" value="Homeodomain-like"/>
    <property type="match status" value="2"/>
</dbReference>
<dbReference type="CDD" id="cd06124">
    <property type="entry name" value="cupin_NimR-like_N"/>
    <property type="match status" value="1"/>
</dbReference>
<evidence type="ECO:0000256" key="1">
    <source>
        <dbReference type="ARBA" id="ARBA00023015"/>
    </source>
</evidence>
<evidence type="ECO:0000256" key="2">
    <source>
        <dbReference type="ARBA" id="ARBA00023163"/>
    </source>
</evidence>
<dbReference type="Pfam" id="PF12833">
    <property type="entry name" value="HTH_18"/>
    <property type="match status" value="1"/>
</dbReference>
<dbReference type="InterPro" id="IPR011051">
    <property type="entry name" value="RmlC_Cupin_sf"/>
</dbReference>
<dbReference type="InterPro" id="IPR018060">
    <property type="entry name" value="HTH_AraC"/>
</dbReference>
<dbReference type="SMART" id="SM00342">
    <property type="entry name" value="HTH_ARAC"/>
    <property type="match status" value="1"/>
</dbReference>
<proteinExistence type="predicted"/>
<organism evidence="4 5">
    <name type="scientific">Sapientia aquatica</name>
    <dbReference type="NCBI Taxonomy" id="1549640"/>
    <lineage>
        <taxon>Bacteria</taxon>
        <taxon>Pseudomonadati</taxon>
        <taxon>Pseudomonadota</taxon>
        <taxon>Betaproteobacteria</taxon>
        <taxon>Burkholderiales</taxon>
        <taxon>Oxalobacteraceae</taxon>
        <taxon>Sapientia</taxon>
    </lineage>
</organism>
<sequence>MWQNICITPIYNEKTTILKPVTVGFRNEPDLPVIPLKMQVERAASPAAHAHPRGQLVYASVGIVRVVTSEGTWLSPSTQAVWIPPDVQHETYFQSKVTLYSLFVSAAESARFPQKCRVLQVSNLLREMIFRSLAWGDQYQPGDDGFRFMQVLLDEILRAEPTDIHLPSAKDPRLIKVTNRLIEQINPMPNTADLAALACVSARTLARLFAKETGLTLGDWNRRLLVQIALDELNKGASVQMVTANLGYKNPSAFIDMFKSVVGASPMKYIRGETN</sequence>
<dbReference type="GO" id="GO:0043565">
    <property type="term" value="F:sequence-specific DNA binding"/>
    <property type="evidence" value="ECO:0007669"/>
    <property type="project" value="InterPro"/>
</dbReference>
<keyword evidence="2" id="KW-0804">Transcription</keyword>
<reference evidence="4 5" key="1">
    <citation type="submission" date="2019-03" db="EMBL/GenBank/DDBJ databases">
        <title>Sapientia aquatica gen. nov., sp. nov., isolated from a crater lake.</title>
        <authorList>
            <person name="Felfoldi T."/>
            <person name="Szabo A."/>
            <person name="Toth E."/>
            <person name="Schumann P."/>
            <person name="Keki Z."/>
            <person name="Marialigeti K."/>
            <person name="Mathe I."/>
        </authorList>
    </citation>
    <scope>NUCLEOTIDE SEQUENCE [LARGE SCALE GENOMIC DNA]</scope>
    <source>
        <strain evidence="4 5">SA-152</strain>
    </source>
</reference>
<evidence type="ECO:0000313" key="5">
    <source>
        <dbReference type="Proteomes" id="UP000294829"/>
    </source>
</evidence>
<dbReference type="OrthoDB" id="9804543at2"/>
<gene>
    <name evidence="4" type="ORF">E2I14_12065</name>
</gene>
<comment type="caution">
    <text evidence="4">The sequence shown here is derived from an EMBL/GenBank/DDBJ whole genome shotgun (WGS) entry which is preliminary data.</text>
</comment>
<protein>
    <submittedName>
        <fullName evidence="4">AraC family transcriptional regulator</fullName>
    </submittedName>
</protein>
<accession>A0A4R5W1Z0</accession>